<dbReference type="PRINTS" id="PR00413">
    <property type="entry name" value="HADHALOGNASE"/>
</dbReference>
<dbReference type="RefSeq" id="WP_379268457.1">
    <property type="nucleotide sequence ID" value="NZ_JBHUGT010000026.1"/>
</dbReference>
<dbReference type="SUPFAM" id="SSF56784">
    <property type="entry name" value="HAD-like"/>
    <property type="match status" value="1"/>
</dbReference>
<name>A0ABW5QR88_9BACL</name>
<evidence type="ECO:0000313" key="2">
    <source>
        <dbReference type="Proteomes" id="UP001597493"/>
    </source>
</evidence>
<dbReference type="Gene3D" id="3.40.50.1000">
    <property type="entry name" value="HAD superfamily/HAD-like"/>
    <property type="match status" value="1"/>
</dbReference>
<organism evidence="1 2">
    <name type="scientific">Paenibacillus thailandensis</name>
    <dbReference type="NCBI Taxonomy" id="393250"/>
    <lineage>
        <taxon>Bacteria</taxon>
        <taxon>Bacillati</taxon>
        <taxon>Bacillota</taxon>
        <taxon>Bacilli</taxon>
        <taxon>Bacillales</taxon>
        <taxon>Paenibacillaceae</taxon>
        <taxon>Paenibacillus</taxon>
    </lineage>
</organism>
<dbReference type="GO" id="GO:0016787">
    <property type="term" value="F:hydrolase activity"/>
    <property type="evidence" value="ECO:0007669"/>
    <property type="project" value="UniProtKB-KW"/>
</dbReference>
<dbReference type="SFLD" id="SFLDS00003">
    <property type="entry name" value="Haloacid_Dehalogenase"/>
    <property type="match status" value="1"/>
</dbReference>
<dbReference type="EMBL" id="JBHUMY010000001">
    <property type="protein sequence ID" value="MFD2658685.1"/>
    <property type="molecule type" value="Genomic_DNA"/>
</dbReference>
<dbReference type="NCBIfam" id="TIGR01509">
    <property type="entry name" value="HAD-SF-IA-v3"/>
    <property type="match status" value="1"/>
</dbReference>
<keyword evidence="1" id="KW-0378">Hydrolase</keyword>
<dbReference type="Pfam" id="PF13419">
    <property type="entry name" value="HAD_2"/>
    <property type="match status" value="1"/>
</dbReference>
<evidence type="ECO:0000313" key="1">
    <source>
        <dbReference type="EMBL" id="MFD2658685.1"/>
    </source>
</evidence>
<dbReference type="CDD" id="cd16423">
    <property type="entry name" value="HAD_BPGM-like"/>
    <property type="match status" value="1"/>
</dbReference>
<dbReference type="SFLD" id="SFLDG01135">
    <property type="entry name" value="C1.5.6:_HAD__Beta-PGM__Phospha"/>
    <property type="match status" value="1"/>
</dbReference>
<dbReference type="InterPro" id="IPR023214">
    <property type="entry name" value="HAD_sf"/>
</dbReference>
<dbReference type="SFLD" id="SFLDG01129">
    <property type="entry name" value="C1.5:_HAD__Beta-PGM__Phosphata"/>
    <property type="match status" value="1"/>
</dbReference>
<dbReference type="InterPro" id="IPR041492">
    <property type="entry name" value="HAD_2"/>
</dbReference>
<dbReference type="InterPro" id="IPR036412">
    <property type="entry name" value="HAD-like_sf"/>
</dbReference>
<keyword evidence="2" id="KW-1185">Reference proteome</keyword>
<dbReference type="PANTHER" id="PTHR18901:SF38">
    <property type="entry name" value="PSEUDOURIDINE-5'-PHOSPHATASE"/>
    <property type="match status" value="1"/>
</dbReference>
<reference evidence="2" key="1">
    <citation type="journal article" date="2019" name="Int. J. Syst. Evol. Microbiol.">
        <title>The Global Catalogue of Microorganisms (GCM) 10K type strain sequencing project: providing services to taxonomists for standard genome sequencing and annotation.</title>
        <authorList>
            <consortium name="The Broad Institute Genomics Platform"/>
            <consortium name="The Broad Institute Genome Sequencing Center for Infectious Disease"/>
            <person name="Wu L."/>
            <person name="Ma J."/>
        </authorList>
    </citation>
    <scope>NUCLEOTIDE SEQUENCE [LARGE SCALE GENOMIC DNA]</scope>
    <source>
        <strain evidence="2">TISTR 1827</strain>
    </source>
</reference>
<dbReference type="Proteomes" id="UP001597493">
    <property type="component" value="Unassembled WGS sequence"/>
</dbReference>
<comment type="caution">
    <text evidence="1">The sequence shown here is derived from an EMBL/GenBank/DDBJ whole genome shotgun (WGS) entry which is preliminary data.</text>
</comment>
<dbReference type="Gene3D" id="1.10.150.240">
    <property type="entry name" value="Putative phosphatase, domain 2"/>
    <property type="match status" value="1"/>
</dbReference>
<sequence length="222" mass="24463">MIKAIVFDFDGTILDTETPWFEAFREAYRARGAELSLETFSACIGTSLDAFNPYEFINTLIEKPVEPESFKKEIRDRHAALMKQVRMQPGIQAYLDAAKQAGLKIGLASSSSRAWIDKHVNLLGIAHYFDCIRTSDDVNKVKPDPELYRQALEALNVSPQEAVAIEDSPNGSRAAVAAGMHCVVVPTPVTRSLAFDPACLMADCLTDVEFERLVADPLALAK</sequence>
<accession>A0ABW5QR88</accession>
<dbReference type="InterPro" id="IPR006439">
    <property type="entry name" value="HAD-SF_hydro_IA"/>
</dbReference>
<proteinExistence type="predicted"/>
<gene>
    <name evidence="1" type="ORF">ACFSW5_00215</name>
</gene>
<protein>
    <submittedName>
        <fullName evidence="1">HAD family hydrolase</fullName>
    </submittedName>
</protein>
<dbReference type="PANTHER" id="PTHR18901">
    <property type="entry name" value="2-DEOXYGLUCOSE-6-PHOSPHATE PHOSPHATASE 2"/>
    <property type="match status" value="1"/>
</dbReference>
<dbReference type="InterPro" id="IPR023198">
    <property type="entry name" value="PGP-like_dom2"/>
</dbReference>